<dbReference type="EMBL" id="JACHMN010000002">
    <property type="protein sequence ID" value="MBB5871266.1"/>
    <property type="molecule type" value="Genomic_DNA"/>
</dbReference>
<dbReference type="RefSeq" id="WP_312875316.1">
    <property type="nucleotide sequence ID" value="NZ_JACHMN010000002.1"/>
</dbReference>
<evidence type="ECO:0000256" key="1">
    <source>
        <dbReference type="SAM" id="Phobius"/>
    </source>
</evidence>
<organism evidence="2 3">
    <name type="scientific">Allocatelliglobosispora scoriae</name>
    <dbReference type="NCBI Taxonomy" id="643052"/>
    <lineage>
        <taxon>Bacteria</taxon>
        <taxon>Bacillati</taxon>
        <taxon>Actinomycetota</taxon>
        <taxon>Actinomycetes</taxon>
        <taxon>Micromonosporales</taxon>
        <taxon>Micromonosporaceae</taxon>
        <taxon>Allocatelliglobosispora</taxon>
    </lineage>
</organism>
<reference evidence="2 3" key="1">
    <citation type="submission" date="2020-08" db="EMBL/GenBank/DDBJ databases">
        <title>Sequencing the genomes of 1000 actinobacteria strains.</title>
        <authorList>
            <person name="Klenk H.-P."/>
        </authorList>
    </citation>
    <scope>NUCLEOTIDE SEQUENCE [LARGE SCALE GENOMIC DNA]</scope>
    <source>
        <strain evidence="2 3">DSM 45362</strain>
    </source>
</reference>
<feature type="transmembrane region" description="Helical" evidence="1">
    <location>
        <begin position="123"/>
        <end position="143"/>
    </location>
</feature>
<accession>A0A841BUY2</accession>
<keyword evidence="1" id="KW-0812">Transmembrane</keyword>
<name>A0A841BUY2_9ACTN</name>
<keyword evidence="1" id="KW-1133">Transmembrane helix</keyword>
<dbReference type="InterPro" id="IPR021517">
    <property type="entry name" value="DUF3180"/>
</dbReference>
<gene>
    <name evidence="2" type="ORF">F4553_004645</name>
</gene>
<sequence length="160" mass="17046">MTQPQPVLRPTSPATLVAAALASASVSWVLISSDYGSMPIPPWLLAGTLFVLGLTEMVLARGAAARIARKPGRPPVEPLQMARLVVLAKASSVVGALFGGYAVGVLIYLLLERSRLIYPDRDLPETIATVVAAIVLVIAALWLEHSCRVPKRPDDEETPT</sequence>
<evidence type="ECO:0000313" key="2">
    <source>
        <dbReference type="EMBL" id="MBB5871266.1"/>
    </source>
</evidence>
<keyword evidence="3" id="KW-1185">Reference proteome</keyword>
<evidence type="ECO:0000313" key="3">
    <source>
        <dbReference type="Proteomes" id="UP000587527"/>
    </source>
</evidence>
<dbReference type="AlphaFoldDB" id="A0A841BUY2"/>
<dbReference type="Proteomes" id="UP000587527">
    <property type="component" value="Unassembled WGS sequence"/>
</dbReference>
<feature type="transmembrane region" description="Helical" evidence="1">
    <location>
        <begin position="43"/>
        <end position="64"/>
    </location>
</feature>
<protein>
    <submittedName>
        <fullName evidence="2">Multisubunit Na+/H+ antiporter MnhE subunit</fullName>
    </submittedName>
</protein>
<comment type="caution">
    <text evidence="2">The sequence shown here is derived from an EMBL/GenBank/DDBJ whole genome shotgun (WGS) entry which is preliminary data.</text>
</comment>
<feature type="transmembrane region" description="Helical" evidence="1">
    <location>
        <begin position="84"/>
        <end position="111"/>
    </location>
</feature>
<keyword evidence="1" id="KW-0472">Membrane</keyword>
<proteinExistence type="predicted"/>
<feature type="transmembrane region" description="Helical" evidence="1">
    <location>
        <begin position="12"/>
        <end position="31"/>
    </location>
</feature>
<dbReference type="Pfam" id="PF11377">
    <property type="entry name" value="DUF3180"/>
    <property type="match status" value="1"/>
</dbReference>